<reference evidence="1 2" key="1">
    <citation type="journal article" date="2008" name="PLoS Genet.">
        <title>The genome of Borrelia recurrentis, the agent of deadly louse-borne relapsing fever, is a degraded subset of tick-borne Borrelia duttonii.</title>
        <authorList>
            <person name="Lescot M."/>
            <person name="Audic S."/>
            <person name="Robert C."/>
            <person name="Nguyen T.T."/>
            <person name="Blanc G."/>
            <person name="Cutler S.J."/>
            <person name="Wincker P."/>
            <person name="Couloux A."/>
            <person name="Claverie J.-M."/>
            <person name="Raoult D."/>
            <person name="Drancourt M."/>
        </authorList>
    </citation>
    <scope>NUCLEOTIDE SEQUENCE [LARGE SCALE GENOMIC DNA]</scope>
    <source>
        <strain evidence="1 2">Ly</strain>
    </source>
</reference>
<keyword evidence="1" id="KW-0614">Plasmid</keyword>
<geneLocation type="plasmid" evidence="1 2">
    <name>pl26</name>
</geneLocation>
<dbReference type="KEGG" id="bdu:BDU_12028"/>
<accession>B5RNR0</accession>
<dbReference type="HOGENOM" id="CLU_095598_0_0_12"/>
<dbReference type="Proteomes" id="UP000000611">
    <property type="component" value="Plasmid pl26"/>
</dbReference>
<evidence type="ECO:0000313" key="1">
    <source>
        <dbReference type="EMBL" id="ACH93996.1"/>
    </source>
</evidence>
<dbReference type="AlphaFoldDB" id="B5RNR0"/>
<name>B5RNR0_BORDL</name>
<dbReference type="EMBL" id="CP000982">
    <property type="protein sequence ID" value="ACH93996.1"/>
    <property type="molecule type" value="Genomic_DNA"/>
</dbReference>
<dbReference type="RefSeq" id="WP_012539758.1">
    <property type="nucleotide sequence ID" value="NC_011261.1"/>
</dbReference>
<keyword evidence="2" id="KW-1185">Reference proteome</keyword>
<dbReference type="OrthoDB" id="350763at2"/>
<evidence type="ECO:0000313" key="2">
    <source>
        <dbReference type="Proteomes" id="UP000000611"/>
    </source>
</evidence>
<sequence>MITQFTTDFIHQYQDAKGMKSMLDYINLTPSQITTILKETFNQLSSVFMTSNFLILCPRMDFKGQGYVPQGFFIQAKSELINMKYSTTCSKRPIIDYYTRKSTHVSYNPTFNDEIITLNNAKLVSGYSELLKWSFNVPFGKSIFPNTSNLAKQHLTNRVKESVPFSVYSPSFGFREIVAITSLDLKDTVYLDEVEISVTLEVLKTFTKYKG</sequence>
<protein>
    <submittedName>
        <fullName evidence="1">Uncharacterized conserved protein</fullName>
    </submittedName>
</protein>
<dbReference type="InterPro" id="IPR008510">
    <property type="entry name" value="DUF792_BOR_spp"/>
</dbReference>
<gene>
    <name evidence="1" type="ordered locus">BDU_12028</name>
</gene>
<organism evidence="1 2">
    <name type="scientific">Borrelia duttonii (strain Ly)</name>
    <dbReference type="NCBI Taxonomy" id="412419"/>
    <lineage>
        <taxon>Bacteria</taxon>
        <taxon>Pseudomonadati</taxon>
        <taxon>Spirochaetota</taxon>
        <taxon>Spirochaetia</taxon>
        <taxon>Spirochaetales</taxon>
        <taxon>Borreliaceae</taxon>
        <taxon>Borrelia</taxon>
    </lineage>
</organism>
<proteinExistence type="predicted"/>
<dbReference type="Pfam" id="PF05632">
    <property type="entry name" value="DUF792"/>
    <property type="match status" value="1"/>
</dbReference>